<proteinExistence type="inferred from homology"/>
<dbReference type="AlphaFoldDB" id="A0A1M7ZPY3"/>
<comment type="function">
    <text evidence="6">Catalyzes the reduction of dTDP-6-deoxy-L-lyxo-4-hexulose to yield dTDP-L-rhamnose.</text>
</comment>
<dbReference type="InterPro" id="IPR036291">
    <property type="entry name" value="NAD(P)-bd_dom_sf"/>
</dbReference>
<feature type="domain" description="RmlD-like substrate binding" evidence="7">
    <location>
        <begin position="9"/>
        <end position="298"/>
    </location>
</feature>
<dbReference type="SUPFAM" id="SSF51735">
    <property type="entry name" value="NAD(P)-binding Rossmann-fold domains"/>
    <property type="match status" value="1"/>
</dbReference>
<dbReference type="GO" id="GO:0008831">
    <property type="term" value="F:dTDP-4-dehydrorhamnose reductase activity"/>
    <property type="evidence" value="ECO:0007669"/>
    <property type="project" value="UniProtKB-EC"/>
</dbReference>
<organism evidence="8 9">
    <name type="scientific">Pseudoxanthobacter soli DSM 19599</name>
    <dbReference type="NCBI Taxonomy" id="1123029"/>
    <lineage>
        <taxon>Bacteria</taxon>
        <taxon>Pseudomonadati</taxon>
        <taxon>Pseudomonadota</taxon>
        <taxon>Alphaproteobacteria</taxon>
        <taxon>Hyphomicrobiales</taxon>
        <taxon>Segnochrobactraceae</taxon>
        <taxon>Pseudoxanthobacter</taxon>
    </lineage>
</organism>
<comment type="cofactor">
    <cofactor evidence="6">
        <name>Mg(2+)</name>
        <dbReference type="ChEBI" id="CHEBI:18420"/>
    </cofactor>
    <text evidence="6">Binds 1 Mg(2+) ion per monomer.</text>
</comment>
<evidence type="ECO:0000313" key="8">
    <source>
        <dbReference type="EMBL" id="SHO66927.1"/>
    </source>
</evidence>
<dbReference type="EMBL" id="FRXO01000009">
    <property type="protein sequence ID" value="SHO66927.1"/>
    <property type="molecule type" value="Genomic_DNA"/>
</dbReference>
<evidence type="ECO:0000313" key="9">
    <source>
        <dbReference type="Proteomes" id="UP000186406"/>
    </source>
</evidence>
<dbReference type="STRING" id="1123029.SAMN02745172_03589"/>
<dbReference type="UniPathway" id="UPA00124"/>
<evidence type="ECO:0000256" key="5">
    <source>
        <dbReference type="ARBA" id="ARBA00048200"/>
    </source>
</evidence>
<dbReference type="PANTHER" id="PTHR10491:SF4">
    <property type="entry name" value="METHIONINE ADENOSYLTRANSFERASE 2 SUBUNIT BETA"/>
    <property type="match status" value="1"/>
</dbReference>
<keyword evidence="9" id="KW-1185">Reference proteome</keyword>
<dbReference type="CDD" id="cd05254">
    <property type="entry name" value="dTDP_HR_like_SDR_e"/>
    <property type="match status" value="1"/>
</dbReference>
<sequence length="302" mass="30992">MSGPSSPLRLAVTGREGQVVRALLDAAPAAGVTVIPLGRPDLDLENPASVAAAIAAARPDAVVNAAAYTAVDQAEKEPERAFAINAAGAGAVAAAAAGLGVPVLQISTDYVFDGTKPAPYVEDDPVGPTGVYGASKLAGEQAVAAATPNHAVLRTAWVYAPYGKNFVRTMLALGATRDELRVVADQQGCPTYAPDIAAAVIAVARNLVTRPDEADLRGVFHMAGSAETDWASFAEAIFALSAARGGRAPAVVRIGTADYPTPARRPANSRLECGRLARLHGVGLPPWQASLATCLDRLLVET</sequence>
<dbReference type="Gene3D" id="3.90.25.10">
    <property type="entry name" value="UDP-galactose 4-epimerase, domain 1"/>
    <property type="match status" value="1"/>
</dbReference>
<keyword evidence="6" id="KW-0560">Oxidoreductase</keyword>
<keyword evidence="6" id="KW-0521">NADP</keyword>
<dbReference type="PANTHER" id="PTHR10491">
    <property type="entry name" value="DTDP-4-DEHYDRORHAMNOSE REDUCTASE"/>
    <property type="match status" value="1"/>
</dbReference>
<accession>A0A1M7ZPY3</accession>
<evidence type="ECO:0000259" key="7">
    <source>
        <dbReference type="Pfam" id="PF04321"/>
    </source>
</evidence>
<dbReference type="InterPro" id="IPR029903">
    <property type="entry name" value="RmlD-like-bd"/>
</dbReference>
<dbReference type="GO" id="GO:0019305">
    <property type="term" value="P:dTDP-rhamnose biosynthetic process"/>
    <property type="evidence" value="ECO:0007669"/>
    <property type="project" value="UniProtKB-UniPathway"/>
</dbReference>
<reference evidence="8 9" key="1">
    <citation type="submission" date="2016-12" db="EMBL/GenBank/DDBJ databases">
        <authorList>
            <person name="Song W.-J."/>
            <person name="Kurnit D.M."/>
        </authorList>
    </citation>
    <scope>NUCLEOTIDE SEQUENCE [LARGE SCALE GENOMIC DNA]</scope>
    <source>
        <strain evidence="8 9">DSM 19599</strain>
    </source>
</reference>
<evidence type="ECO:0000256" key="4">
    <source>
        <dbReference type="ARBA" id="ARBA00017099"/>
    </source>
</evidence>
<name>A0A1M7ZPY3_9HYPH</name>
<comment type="catalytic activity">
    <reaction evidence="5 6">
        <text>dTDP-beta-L-rhamnose + NADP(+) = dTDP-4-dehydro-beta-L-rhamnose + NADPH + H(+)</text>
        <dbReference type="Rhea" id="RHEA:21796"/>
        <dbReference type="ChEBI" id="CHEBI:15378"/>
        <dbReference type="ChEBI" id="CHEBI:57510"/>
        <dbReference type="ChEBI" id="CHEBI:57783"/>
        <dbReference type="ChEBI" id="CHEBI:58349"/>
        <dbReference type="ChEBI" id="CHEBI:62830"/>
        <dbReference type="EC" id="1.1.1.133"/>
    </reaction>
</comment>
<evidence type="ECO:0000256" key="3">
    <source>
        <dbReference type="ARBA" id="ARBA00012929"/>
    </source>
</evidence>
<dbReference type="NCBIfam" id="TIGR01214">
    <property type="entry name" value="rmlD"/>
    <property type="match status" value="1"/>
</dbReference>
<comment type="pathway">
    <text evidence="1 6">Carbohydrate biosynthesis; dTDP-L-rhamnose biosynthesis.</text>
</comment>
<evidence type="ECO:0000256" key="1">
    <source>
        <dbReference type="ARBA" id="ARBA00004781"/>
    </source>
</evidence>
<gene>
    <name evidence="8" type="ORF">SAMN02745172_03589</name>
</gene>
<evidence type="ECO:0000256" key="2">
    <source>
        <dbReference type="ARBA" id="ARBA00010944"/>
    </source>
</evidence>
<comment type="similarity">
    <text evidence="2 6">Belongs to the dTDP-4-dehydrorhamnose reductase family.</text>
</comment>
<dbReference type="Pfam" id="PF04321">
    <property type="entry name" value="RmlD_sub_bind"/>
    <property type="match status" value="1"/>
</dbReference>
<dbReference type="Gene3D" id="3.40.50.720">
    <property type="entry name" value="NAD(P)-binding Rossmann-like Domain"/>
    <property type="match status" value="1"/>
</dbReference>
<protein>
    <recommendedName>
        <fullName evidence="4 6">dTDP-4-dehydrorhamnose reductase</fullName>
        <ecNumber evidence="3 6">1.1.1.133</ecNumber>
    </recommendedName>
</protein>
<dbReference type="Proteomes" id="UP000186406">
    <property type="component" value="Unassembled WGS sequence"/>
</dbReference>
<evidence type="ECO:0000256" key="6">
    <source>
        <dbReference type="RuleBase" id="RU364082"/>
    </source>
</evidence>
<dbReference type="InterPro" id="IPR005913">
    <property type="entry name" value="dTDP_dehydrorham_reduct"/>
</dbReference>
<dbReference type="EC" id="1.1.1.133" evidence="3 6"/>